<keyword evidence="2" id="KW-0472">Membrane</keyword>
<sequence length="203" mass="22226">MDETGAVEAIEIENHEMTHFAGVEARLNLNQGSFLSNMSTNSCVISHTKFARTLVYALLIVTSIPFIAGAAFTSIFIEDGNYNAAIVAFFTGHLASSYASFPWQTLPTQSWGRGGLQVRNPIPLKIRHVWGLLHVKIARNGQTPLFRLSVRKFGVGGATQVSFSSSDRGSKLRGPSQNSHRVASKRDVHITKLNQYNPVSLAL</sequence>
<reference evidence="3 4" key="1">
    <citation type="journal article" date="2019" name="Sci. Rep.">
        <title>Orb-weaving spider Araneus ventricosus genome elucidates the spidroin gene catalogue.</title>
        <authorList>
            <person name="Kono N."/>
            <person name="Nakamura H."/>
            <person name="Ohtoshi R."/>
            <person name="Moran D.A.P."/>
            <person name="Shinohara A."/>
            <person name="Yoshida Y."/>
            <person name="Fujiwara M."/>
            <person name="Mori M."/>
            <person name="Tomita M."/>
            <person name="Arakawa K."/>
        </authorList>
    </citation>
    <scope>NUCLEOTIDE SEQUENCE [LARGE SCALE GENOMIC DNA]</scope>
</reference>
<keyword evidence="2" id="KW-0812">Transmembrane</keyword>
<gene>
    <name evidence="3" type="ORF">AVEN_149617_1</name>
</gene>
<dbReference type="EMBL" id="BGPR01003002">
    <property type="protein sequence ID" value="GBM82292.1"/>
    <property type="molecule type" value="Genomic_DNA"/>
</dbReference>
<dbReference type="OrthoDB" id="6434474at2759"/>
<proteinExistence type="predicted"/>
<accession>A0A4Y2IZI5</accession>
<keyword evidence="4" id="KW-1185">Reference proteome</keyword>
<organism evidence="3 4">
    <name type="scientific">Araneus ventricosus</name>
    <name type="common">Orbweaver spider</name>
    <name type="synonym">Epeira ventricosa</name>
    <dbReference type="NCBI Taxonomy" id="182803"/>
    <lineage>
        <taxon>Eukaryota</taxon>
        <taxon>Metazoa</taxon>
        <taxon>Ecdysozoa</taxon>
        <taxon>Arthropoda</taxon>
        <taxon>Chelicerata</taxon>
        <taxon>Arachnida</taxon>
        <taxon>Araneae</taxon>
        <taxon>Araneomorphae</taxon>
        <taxon>Entelegynae</taxon>
        <taxon>Araneoidea</taxon>
        <taxon>Araneidae</taxon>
        <taxon>Araneus</taxon>
    </lineage>
</organism>
<name>A0A4Y2IZI5_ARAVE</name>
<feature type="transmembrane region" description="Helical" evidence="2">
    <location>
        <begin position="54"/>
        <end position="76"/>
    </location>
</feature>
<feature type="region of interest" description="Disordered" evidence="1">
    <location>
        <begin position="164"/>
        <end position="185"/>
    </location>
</feature>
<keyword evidence="2" id="KW-1133">Transmembrane helix</keyword>
<dbReference type="AlphaFoldDB" id="A0A4Y2IZI5"/>
<dbReference type="Proteomes" id="UP000499080">
    <property type="component" value="Unassembled WGS sequence"/>
</dbReference>
<comment type="caution">
    <text evidence="3">The sequence shown here is derived from an EMBL/GenBank/DDBJ whole genome shotgun (WGS) entry which is preliminary data.</text>
</comment>
<evidence type="ECO:0000256" key="1">
    <source>
        <dbReference type="SAM" id="MobiDB-lite"/>
    </source>
</evidence>
<evidence type="ECO:0000313" key="3">
    <source>
        <dbReference type="EMBL" id="GBM82292.1"/>
    </source>
</evidence>
<evidence type="ECO:0000313" key="4">
    <source>
        <dbReference type="Proteomes" id="UP000499080"/>
    </source>
</evidence>
<protein>
    <submittedName>
        <fullName evidence="3">Uncharacterized protein</fullName>
    </submittedName>
</protein>
<evidence type="ECO:0000256" key="2">
    <source>
        <dbReference type="SAM" id="Phobius"/>
    </source>
</evidence>